<protein>
    <recommendedName>
        <fullName evidence="3">Cytochrome P450</fullName>
    </recommendedName>
</protein>
<dbReference type="Proteomes" id="UP001183824">
    <property type="component" value="Unassembled WGS sequence"/>
</dbReference>
<dbReference type="SUPFAM" id="SSF48264">
    <property type="entry name" value="Cytochrome P450"/>
    <property type="match status" value="1"/>
</dbReference>
<sequence>MSTSTLGRFVLGRGPHVCPGAPSARRDVGIAVSYWLERFPDARLVL</sequence>
<accession>A0ABU2VGK6</accession>
<keyword evidence="2" id="KW-1185">Reference proteome</keyword>
<gene>
    <name evidence="1" type="ORF">RNB18_30625</name>
</gene>
<organism evidence="1 2">
    <name type="scientific">Streptomyces doebereineriae</name>
    <dbReference type="NCBI Taxonomy" id="3075528"/>
    <lineage>
        <taxon>Bacteria</taxon>
        <taxon>Bacillati</taxon>
        <taxon>Actinomycetota</taxon>
        <taxon>Actinomycetes</taxon>
        <taxon>Kitasatosporales</taxon>
        <taxon>Streptomycetaceae</taxon>
        <taxon>Streptomyces</taxon>
    </lineage>
</organism>
<evidence type="ECO:0000313" key="1">
    <source>
        <dbReference type="EMBL" id="MDT0484514.1"/>
    </source>
</evidence>
<dbReference type="Gene3D" id="1.10.630.10">
    <property type="entry name" value="Cytochrome P450"/>
    <property type="match status" value="1"/>
</dbReference>
<reference evidence="2" key="1">
    <citation type="submission" date="2023-07" db="EMBL/GenBank/DDBJ databases">
        <title>30 novel species of actinomycetes from the DSMZ collection.</title>
        <authorList>
            <person name="Nouioui I."/>
        </authorList>
    </citation>
    <scope>NUCLEOTIDE SEQUENCE [LARGE SCALE GENOMIC DNA]</scope>
    <source>
        <strain evidence="2">DSM 41640</strain>
    </source>
</reference>
<evidence type="ECO:0000313" key="2">
    <source>
        <dbReference type="Proteomes" id="UP001183824"/>
    </source>
</evidence>
<proteinExistence type="predicted"/>
<dbReference type="InterPro" id="IPR036396">
    <property type="entry name" value="Cyt_P450_sf"/>
</dbReference>
<name>A0ABU2VGK6_9ACTN</name>
<dbReference type="EMBL" id="JAVREZ010000012">
    <property type="protein sequence ID" value="MDT0484514.1"/>
    <property type="molecule type" value="Genomic_DNA"/>
</dbReference>
<evidence type="ECO:0008006" key="3">
    <source>
        <dbReference type="Google" id="ProtNLM"/>
    </source>
</evidence>
<dbReference type="RefSeq" id="WP_311717369.1">
    <property type="nucleotide sequence ID" value="NZ_JAVREZ010000012.1"/>
</dbReference>
<comment type="caution">
    <text evidence="1">The sequence shown here is derived from an EMBL/GenBank/DDBJ whole genome shotgun (WGS) entry which is preliminary data.</text>
</comment>